<evidence type="ECO:0000256" key="1">
    <source>
        <dbReference type="SAM" id="MobiDB-lite"/>
    </source>
</evidence>
<evidence type="ECO:0000313" key="2">
    <source>
        <dbReference type="EMBL" id="KIH46571.1"/>
    </source>
</evidence>
<dbReference type="AlphaFoldDB" id="A0A0C2FNY1"/>
<feature type="compositionally biased region" description="Basic and acidic residues" evidence="1">
    <location>
        <begin position="27"/>
        <end position="51"/>
    </location>
</feature>
<dbReference type="EMBL" id="KN768927">
    <property type="protein sequence ID" value="KIH46571.1"/>
    <property type="molecule type" value="Genomic_DNA"/>
</dbReference>
<feature type="compositionally biased region" description="Polar residues" evidence="1">
    <location>
        <begin position="65"/>
        <end position="77"/>
    </location>
</feature>
<feature type="region of interest" description="Disordered" evidence="1">
    <location>
        <begin position="27"/>
        <end position="95"/>
    </location>
</feature>
<gene>
    <name evidence="2" type="ORF">ANCDUO_23375</name>
</gene>
<keyword evidence="3" id="KW-1185">Reference proteome</keyword>
<reference evidence="2 3" key="1">
    <citation type="submission" date="2013-12" db="EMBL/GenBank/DDBJ databases">
        <title>Draft genome of the parsitic nematode Ancylostoma duodenale.</title>
        <authorList>
            <person name="Mitreva M."/>
        </authorList>
    </citation>
    <scope>NUCLEOTIDE SEQUENCE [LARGE SCALE GENOMIC DNA]</scope>
    <source>
        <strain evidence="2 3">Zhejiang</strain>
    </source>
</reference>
<name>A0A0C2FNY1_9BILA</name>
<dbReference type="Proteomes" id="UP000054047">
    <property type="component" value="Unassembled WGS sequence"/>
</dbReference>
<sequence length="95" mass="10745">MPIDDTAEAKKIQEYNRAVARYAEEKELRERRDEFRRAQDTNRKAQEEAAKGENVVSGVEGSIETVRSNPPHTNEGCSTEFHPLTVEETLSLVPS</sequence>
<proteinExistence type="predicted"/>
<accession>A0A0C2FNY1</accession>
<organism evidence="2 3">
    <name type="scientific">Ancylostoma duodenale</name>
    <dbReference type="NCBI Taxonomy" id="51022"/>
    <lineage>
        <taxon>Eukaryota</taxon>
        <taxon>Metazoa</taxon>
        <taxon>Ecdysozoa</taxon>
        <taxon>Nematoda</taxon>
        <taxon>Chromadorea</taxon>
        <taxon>Rhabditida</taxon>
        <taxon>Rhabditina</taxon>
        <taxon>Rhabditomorpha</taxon>
        <taxon>Strongyloidea</taxon>
        <taxon>Ancylostomatidae</taxon>
        <taxon>Ancylostomatinae</taxon>
        <taxon>Ancylostoma</taxon>
    </lineage>
</organism>
<evidence type="ECO:0000313" key="3">
    <source>
        <dbReference type="Proteomes" id="UP000054047"/>
    </source>
</evidence>
<protein>
    <submittedName>
        <fullName evidence="2">Uncharacterized protein</fullName>
    </submittedName>
</protein>